<protein>
    <submittedName>
        <fullName evidence="2">Uncharacterized protein</fullName>
    </submittedName>
</protein>
<keyword evidence="4" id="KW-1185">Reference proteome</keyword>
<sequence>MVAQVDKEGTKLTPPTSRRLKTRIARNPGGKTEALSGIEDIHNFDAQQSRADRSSQPKSLPEAFWRKTDEPWTPATPSIMYAIALHTNDDWVEPLGRTRYQDTTIPRDVIQSSWNRAVQRFGKAGTKAQTVRALTDALYKELVEADIDMKTFDSKRLARAMMRLVPLRSSTLADRVGPFYDTAAMSEWLGITRQALDKKVKTGKLIGLMTSDRKRFYPEWQFTAEGELIPYLPEVLAELRNGTSDDWMIALWMRSPKEALKDESAAEWLVKRNDPGAVLELARHDAAAWAS</sequence>
<feature type="compositionally biased region" description="Basic and acidic residues" evidence="1">
    <location>
        <begin position="1"/>
        <end position="10"/>
    </location>
</feature>
<dbReference type="Proteomes" id="UP000829758">
    <property type="component" value="Chromosome"/>
</dbReference>
<evidence type="ECO:0000256" key="1">
    <source>
        <dbReference type="SAM" id="MobiDB-lite"/>
    </source>
</evidence>
<evidence type="ECO:0000313" key="5">
    <source>
        <dbReference type="Proteomes" id="UP001155145"/>
    </source>
</evidence>
<evidence type="ECO:0000313" key="2">
    <source>
        <dbReference type="EMBL" id="MCC3273502.1"/>
    </source>
</evidence>
<dbReference type="Proteomes" id="UP001155145">
    <property type="component" value="Unassembled WGS sequence"/>
</dbReference>
<dbReference type="AlphaFoldDB" id="A0A9X1MAE8"/>
<dbReference type="EMBL" id="JAJFZT010000008">
    <property type="protein sequence ID" value="MCC3273502.1"/>
    <property type="molecule type" value="Genomic_DNA"/>
</dbReference>
<organism evidence="2 5">
    <name type="scientific">Arthrobacter zhangbolii</name>
    <dbReference type="NCBI Taxonomy" id="2886936"/>
    <lineage>
        <taxon>Bacteria</taxon>
        <taxon>Bacillati</taxon>
        <taxon>Actinomycetota</taxon>
        <taxon>Actinomycetes</taxon>
        <taxon>Micrococcales</taxon>
        <taxon>Micrococcaceae</taxon>
        <taxon>Arthrobacter</taxon>
    </lineage>
</organism>
<name>A0A9X1MAE8_9MICC</name>
<dbReference type="RefSeq" id="WP_227929260.1">
    <property type="nucleotide sequence ID" value="NZ_CP094984.1"/>
</dbReference>
<evidence type="ECO:0000313" key="3">
    <source>
        <dbReference type="EMBL" id="UON92315.1"/>
    </source>
</evidence>
<feature type="region of interest" description="Disordered" evidence="1">
    <location>
        <begin position="1"/>
        <end position="69"/>
    </location>
</feature>
<accession>A0A9X1MAE8</accession>
<dbReference type="EMBL" id="CP094984">
    <property type="protein sequence ID" value="UON92315.1"/>
    <property type="molecule type" value="Genomic_DNA"/>
</dbReference>
<proteinExistence type="predicted"/>
<evidence type="ECO:0000313" key="4">
    <source>
        <dbReference type="Proteomes" id="UP000829758"/>
    </source>
</evidence>
<gene>
    <name evidence="2" type="ORF">LJ755_12270</name>
    <name evidence="3" type="ORF">MUK71_01260</name>
</gene>
<reference evidence="2" key="1">
    <citation type="submission" date="2021-10" db="EMBL/GenBank/DDBJ databases">
        <title>Novel species in genus Arthrobacter.</title>
        <authorList>
            <person name="Liu Y."/>
        </authorList>
    </citation>
    <scope>NUCLEOTIDE SEQUENCE</scope>
    <source>
        <strain evidence="2">Zg-Y462</strain>
        <strain evidence="4">zg-Y462</strain>
    </source>
</reference>